<feature type="compositionally biased region" description="Basic and acidic residues" evidence="6">
    <location>
        <begin position="872"/>
        <end position="902"/>
    </location>
</feature>
<dbReference type="Proteomes" id="UP000193648">
    <property type="component" value="Unassembled WGS sequence"/>
</dbReference>
<dbReference type="GO" id="GO:0006298">
    <property type="term" value="P:mismatch repair"/>
    <property type="evidence" value="ECO:0007669"/>
    <property type="project" value="TreeGrafter"/>
</dbReference>
<keyword evidence="5" id="KW-0539">Nucleus</keyword>
<accession>A0A1Y2GW54</accession>
<comment type="caution">
    <text evidence="10">The sequence shown here is derived from an EMBL/GenBank/DDBJ whole genome shotgun (WGS) entry which is preliminary data.</text>
</comment>
<dbReference type="RefSeq" id="XP_021884293.1">
    <property type="nucleotide sequence ID" value="XM_022021882.1"/>
</dbReference>
<evidence type="ECO:0000259" key="8">
    <source>
        <dbReference type="SMART" id="SM01031"/>
    </source>
</evidence>
<evidence type="ECO:0008006" key="12">
    <source>
        <dbReference type="Google" id="ProtNLM"/>
    </source>
</evidence>
<dbReference type="Pfam" id="PF10403">
    <property type="entry name" value="BHD_1"/>
    <property type="match status" value="1"/>
</dbReference>
<feature type="compositionally biased region" description="Low complexity" evidence="6">
    <location>
        <begin position="27"/>
        <end position="41"/>
    </location>
</feature>
<dbReference type="GeneID" id="33563726"/>
<dbReference type="Pfam" id="PF10405">
    <property type="entry name" value="BHD_3"/>
    <property type="match status" value="1"/>
</dbReference>
<evidence type="ECO:0000256" key="5">
    <source>
        <dbReference type="ARBA" id="ARBA00023242"/>
    </source>
</evidence>
<dbReference type="InterPro" id="IPR018328">
    <property type="entry name" value="Rad4_beta-hairpin_dom3"/>
</dbReference>
<sequence length="933" mass="105164">MAPRSRKDAAEKQGRRSDINVQGDGNSSIASSSMSIVADSATVNSRRTTRHSTQNATNLRKKNGKLIKVDMSEDSDFESETPAVSSSSSKQLAIKVPCLQKKADSSAVKSKKRAVEETVPSSLLTRKRRQRNNVKQEQNEVESPDTDMVSATSSAAEEEEKNSAGIILPTLESDNESEFYMDEDRSSEDEDEWEEVSISGPIMAQGQEDDEEQVEELSGPWQYSAVEIVFDKPLGEIKRKSKSKGITKEERMIRILIHQTHLMCLIANGLLRNRWISHPKFSAVALSLVPDHIARSVRATYDSPAREINALQVLALWWRDSFIVSGPGIQSREYLDLDVVGVEAVISNSSEECLKKRKNLQRRLLNRNGSTDVCSQLFTGICRALGLNTRLIESLQACPFKVSLAKGNSEPPADNETGASSMPSTSEKGKKKRKERELDEDDTTRGSRVVLVTPHRLPKKPTKLTPNHKMAEPPVFWTEVYSTLSRKWITIDPVRGFVNSPLKMHPSKSCSSNVLAYVVAYDEDNYVTDVTRRYTSMWNTATKKLRVQPSGNEGYDWWKHTLSGLVNPHRTKEEDLEEEELLKAEVSERMPTKLGDFNNHPLYALERHLKKYEVLYPRVPVLGHIRGEAIYPRSCVKQVKSKENWLRRGRVIKPEEIKPVKWVKSHAATIYQLRLRQQRAISGGGSNLEQGMPSYRKCQVSGNDKEDDDEEMLEYKIKNSPLENGGGGFKEDSEADLIPLFGEWQTEAYQPPWVVDGKVPRNEYGRQDVFTPDMVPLGGSHLKGRNIAHIARLLGVDYVEAVTGFEFHSRRSMPVIQGIIVPTEQAELVMDAYHELLHQQDQEAHKKKRMEALKNWRKLIKGMLTRSRLMEEYGGEHSKDDREPSVSSSEDKHNNGEGDDKAPQPQSQDQGSDQQVQTTNTEPVDSGAGFMID</sequence>
<dbReference type="PANTHER" id="PTHR12135:SF0">
    <property type="entry name" value="DNA REPAIR PROTEIN COMPLEMENTING XP-C CELLS"/>
    <property type="match status" value="1"/>
</dbReference>
<dbReference type="InterPro" id="IPR018325">
    <property type="entry name" value="Rad4/PNGase_transGLS-fold"/>
</dbReference>
<dbReference type="GO" id="GO:0071942">
    <property type="term" value="C:XPC complex"/>
    <property type="evidence" value="ECO:0007669"/>
    <property type="project" value="TreeGrafter"/>
</dbReference>
<keyword evidence="11" id="KW-1185">Reference proteome</keyword>
<evidence type="ECO:0000256" key="6">
    <source>
        <dbReference type="SAM" id="MobiDB-lite"/>
    </source>
</evidence>
<dbReference type="Gene3D" id="2.20.20.110">
    <property type="entry name" value="Rad4, beta-hairpin domain BHD1"/>
    <property type="match status" value="1"/>
</dbReference>
<feature type="domain" description="Rad4 beta-hairpin" evidence="9">
    <location>
        <begin position="759"/>
        <end position="833"/>
    </location>
</feature>
<dbReference type="InterPro" id="IPR036985">
    <property type="entry name" value="Transglutaminase-like_sf"/>
</dbReference>
<name>A0A1Y2GW54_9FUNG</name>
<dbReference type="STRING" id="64571.A0A1Y2GW54"/>
<evidence type="ECO:0000256" key="4">
    <source>
        <dbReference type="ARBA" id="ARBA00023204"/>
    </source>
</evidence>
<feature type="region of interest" description="Disordered" evidence="6">
    <location>
        <begin position="406"/>
        <end position="448"/>
    </location>
</feature>
<dbReference type="PANTHER" id="PTHR12135">
    <property type="entry name" value="DNA REPAIR PROTEIN XP-C / RAD4"/>
    <property type="match status" value="1"/>
</dbReference>
<keyword evidence="4" id="KW-0234">DNA repair</keyword>
<dbReference type="GO" id="GO:0005737">
    <property type="term" value="C:cytoplasm"/>
    <property type="evidence" value="ECO:0007669"/>
    <property type="project" value="TreeGrafter"/>
</dbReference>
<dbReference type="Pfam" id="PF03835">
    <property type="entry name" value="Rad4"/>
    <property type="match status" value="1"/>
</dbReference>
<dbReference type="EMBL" id="MCFF01000007">
    <property type="protein sequence ID" value="ORZ26528.1"/>
    <property type="molecule type" value="Genomic_DNA"/>
</dbReference>
<evidence type="ECO:0000313" key="11">
    <source>
        <dbReference type="Proteomes" id="UP000193648"/>
    </source>
</evidence>
<dbReference type="GO" id="GO:0003697">
    <property type="term" value="F:single-stranded DNA binding"/>
    <property type="evidence" value="ECO:0007669"/>
    <property type="project" value="TreeGrafter"/>
</dbReference>
<dbReference type="AlphaFoldDB" id="A0A1Y2GW54"/>
<proteinExistence type="inferred from homology"/>
<feature type="region of interest" description="Disordered" evidence="6">
    <location>
        <begin position="872"/>
        <end position="933"/>
    </location>
</feature>
<dbReference type="SMART" id="SM01031">
    <property type="entry name" value="BHD_2"/>
    <property type="match status" value="1"/>
</dbReference>
<evidence type="ECO:0000259" key="7">
    <source>
        <dbReference type="SMART" id="SM01030"/>
    </source>
</evidence>
<dbReference type="SUPFAM" id="SSF54001">
    <property type="entry name" value="Cysteine proteinases"/>
    <property type="match status" value="1"/>
</dbReference>
<comment type="subcellular location">
    <subcellularLocation>
        <location evidence="1">Nucleus</location>
    </subcellularLocation>
</comment>
<comment type="similarity">
    <text evidence="2">Belongs to the XPC family.</text>
</comment>
<reference evidence="10 11" key="1">
    <citation type="submission" date="2016-07" db="EMBL/GenBank/DDBJ databases">
        <title>Pervasive Adenine N6-methylation of Active Genes in Fungi.</title>
        <authorList>
            <consortium name="DOE Joint Genome Institute"/>
            <person name="Mondo S.J."/>
            <person name="Dannebaum R.O."/>
            <person name="Kuo R.C."/>
            <person name="Labutti K."/>
            <person name="Haridas S."/>
            <person name="Kuo A."/>
            <person name="Salamov A."/>
            <person name="Ahrendt S.R."/>
            <person name="Lipzen A."/>
            <person name="Sullivan W."/>
            <person name="Andreopoulos W.B."/>
            <person name="Clum A."/>
            <person name="Lindquist E."/>
            <person name="Daum C."/>
            <person name="Ramamoorthy G.K."/>
            <person name="Gryganskyi A."/>
            <person name="Culley D."/>
            <person name="Magnuson J.K."/>
            <person name="James T.Y."/>
            <person name="O'Malley M.A."/>
            <person name="Stajich J.E."/>
            <person name="Spatafora J.W."/>
            <person name="Visel A."/>
            <person name="Grigoriev I.V."/>
        </authorList>
    </citation>
    <scope>NUCLEOTIDE SEQUENCE [LARGE SCALE GENOMIC DNA]</scope>
    <source>
        <strain evidence="10 11">NRRL 3116</strain>
    </source>
</reference>
<dbReference type="InterPro" id="IPR018326">
    <property type="entry name" value="Rad4_beta-hairpin_dom1"/>
</dbReference>
<feature type="domain" description="Rad4 beta-hairpin" evidence="7">
    <location>
        <begin position="586"/>
        <end position="637"/>
    </location>
</feature>
<dbReference type="Pfam" id="PF10404">
    <property type="entry name" value="BHD_2"/>
    <property type="match status" value="1"/>
</dbReference>
<evidence type="ECO:0000256" key="1">
    <source>
        <dbReference type="ARBA" id="ARBA00004123"/>
    </source>
</evidence>
<keyword evidence="3" id="KW-0227">DNA damage</keyword>
<dbReference type="OrthoDB" id="300780at2759"/>
<dbReference type="InParanoid" id="A0A1Y2GW54"/>
<evidence type="ECO:0000256" key="2">
    <source>
        <dbReference type="ARBA" id="ARBA00009525"/>
    </source>
</evidence>
<feature type="domain" description="Rad4 beta-hairpin" evidence="8">
    <location>
        <begin position="639"/>
        <end position="752"/>
    </location>
</feature>
<organism evidence="10 11">
    <name type="scientific">Lobosporangium transversale</name>
    <dbReference type="NCBI Taxonomy" id="64571"/>
    <lineage>
        <taxon>Eukaryota</taxon>
        <taxon>Fungi</taxon>
        <taxon>Fungi incertae sedis</taxon>
        <taxon>Mucoromycota</taxon>
        <taxon>Mortierellomycotina</taxon>
        <taxon>Mortierellomycetes</taxon>
        <taxon>Mortierellales</taxon>
        <taxon>Mortierellaceae</taxon>
        <taxon>Lobosporangium</taxon>
    </lineage>
</organism>
<feature type="compositionally biased region" description="Basic and acidic residues" evidence="6">
    <location>
        <begin position="1"/>
        <end position="18"/>
    </location>
</feature>
<dbReference type="SMART" id="SM01032">
    <property type="entry name" value="BHD_3"/>
    <property type="match status" value="1"/>
</dbReference>
<dbReference type="GO" id="GO:0000111">
    <property type="term" value="C:nucleotide-excision repair factor 2 complex"/>
    <property type="evidence" value="ECO:0007669"/>
    <property type="project" value="TreeGrafter"/>
</dbReference>
<dbReference type="FunCoup" id="A0A1Y2GW54">
    <property type="interactions" value="91"/>
</dbReference>
<dbReference type="InterPro" id="IPR038765">
    <property type="entry name" value="Papain-like_cys_pep_sf"/>
</dbReference>
<dbReference type="SMART" id="SM01030">
    <property type="entry name" value="BHD_1"/>
    <property type="match status" value="1"/>
</dbReference>
<dbReference type="GO" id="GO:0006289">
    <property type="term" value="P:nucleotide-excision repair"/>
    <property type="evidence" value="ECO:0007669"/>
    <property type="project" value="InterPro"/>
</dbReference>
<dbReference type="GO" id="GO:0003684">
    <property type="term" value="F:damaged DNA binding"/>
    <property type="evidence" value="ECO:0007669"/>
    <property type="project" value="InterPro"/>
</dbReference>
<feature type="compositionally biased region" description="Low complexity" evidence="6">
    <location>
        <begin position="903"/>
        <end position="917"/>
    </location>
</feature>
<dbReference type="Gene3D" id="3.30.70.2460">
    <property type="entry name" value="Rad4, beta-hairpin domain BHD3"/>
    <property type="match status" value="1"/>
</dbReference>
<dbReference type="Gene3D" id="3.90.260.10">
    <property type="entry name" value="Transglutaminase-like"/>
    <property type="match status" value="1"/>
</dbReference>
<gene>
    <name evidence="10" type="ORF">BCR41DRAFT_333280</name>
</gene>
<dbReference type="InterPro" id="IPR018327">
    <property type="entry name" value="BHD_2"/>
</dbReference>
<dbReference type="InterPro" id="IPR004583">
    <property type="entry name" value="DNA_repair_Rad4"/>
</dbReference>
<evidence type="ECO:0000259" key="9">
    <source>
        <dbReference type="SMART" id="SM01032"/>
    </source>
</evidence>
<dbReference type="InterPro" id="IPR042488">
    <property type="entry name" value="Rad4_BHD3_sf"/>
</dbReference>
<evidence type="ECO:0000256" key="3">
    <source>
        <dbReference type="ARBA" id="ARBA00022763"/>
    </source>
</evidence>
<protein>
    <recommendedName>
        <fullName evidence="12">Rad4 transglutaminase-like domain-domain-containing protein</fullName>
    </recommendedName>
</protein>
<feature type="compositionally biased region" description="Polar residues" evidence="6">
    <location>
        <begin position="42"/>
        <end position="58"/>
    </location>
</feature>
<evidence type="ECO:0000313" key="10">
    <source>
        <dbReference type="EMBL" id="ORZ26528.1"/>
    </source>
</evidence>
<feature type="region of interest" description="Disordered" evidence="6">
    <location>
        <begin position="684"/>
        <end position="706"/>
    </location>
</feature>
<feature type="region of interest" description="Disordered" evidence="6">
    <location>
        <begin position="1"/>
        <end position="162"/>
    </location>
</feature>